<sequence>MIQVNDAQTEFLGSFDISEDPNHTGLSNTFIDSNFKKIVLHPKEIPPEDQEEMIATLLRTKPIPEIAQREKQIKQEIAIEEGLDDLERDARKDMNDETKWERLQKEWQSRYNEHKELVRTASAFCEDTIEKMEIKFRIEPEEDVKIKKEDTGTRANLTLENVLEFMSSGFQNGKGPVAS</sequence>
<proteinExistence type="predicted"/>
<evidence type="ECO:0000313" key="1">
    <source>
        <dbReference type="EMBL" id="CAG8504381.1"/>
    </source>
</evidence>
<reference evidence="1" key="1">
    <citation type="submission" date="2021-06" db="EMBL/GenBank/DDBJ databases">
        <authorList>
            <person name="Kallberg Y."/>
            <person name="Tangrot J."/>
            <person name="Rosling A."/>
        </authorList>
    </citation>
    <scope>NUCLEOTIDE SEQUENCE</scope>
    <source>
        <strain evidence="1">CL356</strain>
    </source>
</reference>
<protein>
    <submittedName>
        <fullName evidence="1">16086_t:CDS:1</fullName>
    </submittedName>
</protein>
<organism evidence="1 2">
    <name type="scientific">Acaulospora colombiana</name>
    <dbReference type="NCBI Taxonomy" id="27376"/>
    <lineage>
        <taxon>Eukaryota</taxon>
        <taxon>Fungi</taxon>
        <taxon>Fungi incertae sedis</taxon>
        <taxon>Mucoromycota</taxon>
        <taxon>Glomeromycotina</taxon>
        <taxon>Glomeromycetes</taxon>
        <taxon>Diversisporales</taxon>
        <taxon>Acaulosporaceae</taxon>
        <taxon>Acaulospora</taxon>
    </lineage>
</organism>
<keyword evidence="2" id="KW-1185">Reference proteome</keyword>
<dbReference type="Proteomes" id="UP000789525">
    <property type="component" value="Unassembled WGS sequence"/>
</dbReference>
<dbReference type="EMBL" id="CAJVPT010004122">
    <property type="protein sequence ID" value="CAG8504381.1"/>
    <property type="molecule type" value="Genomic_DNA"/>
</dbReference>
<evidence type="ECO:0000313" key="2">
    <source>
        <dbReference type="Proteomes" id="UP000789525"/>
    </source>
</evidence>
<comment type="caution">
    <text evidence="1">The sequence shown here is derived from an EMBL/GenBank/DDBJ whole genome shotgun (WGS) entry which is preliminary data.</text>
</comment>
<gene>
    <name evidence="1" type="ORF">ACOLOM_LOCUS2940</name>
</gene>
<name>A0ACA9L227_9GLOM</name>
<accession>A0ACA9L227</accession>